<gene>
    <name evidence="5" type="primary">alsB</name>
    <name evidence="10" type="ORF">DW264_16415</name>
    <name evidence="9" type="ORF">DW856_02145</name>
    <name evidence="8" type="ORF">DW927_09700</name>
    <name evidence="11" type="ORF">DWZ31_15150</name>
    <name evidence="5" type="ORF">ERS852572_01914</name>
    <name evidence="7" type="ORF">GCK47_10195</name>
    <name evidence="6" type="ORF">GMD50_14950</name>
</gene>
<dbReference type="STRING" id="166486.ERS852572_01914"/>
<evidence type="ECO:0000313" key="15">
    <source>
        <dbReference type="Proteomes" id="UP000284051"/>
    </source>
</evidence>
<dbReference type="EMBL" id="WNAJ01000020">
    <property type="protein sequence ID" value="MTR86308.1"/>
    <property type="molecule type" value="Genomic_DNA"/>
</dbReference>
<evidence type="ECO:0000313" key="12">
    <source>
        <dbReference type="Proteomes" id="UP000095350"/>
    </source>
</evidence>
<evidence type="ECO:0000313" key="14">
    <source>
        <dbReference type="Proteomes" id="UP000283586"/>
    </source>
</evidence>
<evidence type="ECO:0000313" key="8">
    <source>
        <dbReference type="EMBL" id="RHA67210.1"/>
    </source>
</evidence>
<dbReference type="PANTHER" id="PTHR30146">
    <property type="entry name" value="LACI-RELATED TRANSCRIPTIONAL REPRESSOR"/>
    <property type="match status" value="1"/>
</dbReference>
<dbReference type="Pfam" id="PF13407">
    <property type="entry name" value="Peripla_BP_4"/>
    <property type="match status" value="1"/>
</dbReference>
<dbReference type="EMBL" id="QRQN01000021">
    <property type="protein sequence ID" value="RHN05189.1"/>
    <property type="molecule type" value="Genomic_DNA"/>
</dbReference>
<dbReference type="InterPro" id="IPR028082">
    <property type="entry name" value="Peripla_BP_I"/>
</dbReference>
<dbReference type="CDD" id="cd06307">
    <property type="entry name" value="PBP1_sugar_binding"/>
    <property type="match status" value="1"/>
</dbReference>
<dbReference type="CDD" id="cd01392">
    <property type="entry name" value="HTH_LacI"/>
    <property type="match status" value="1"/>
</dbReference>
<dbReference type="RefSeq" id="WP_006858127.1">
    <property type="nucleotide sequence ID" value="NZ_CABIYH010000013.1"/>
</dbReference>
<keyword evidence="3" id="KW-0804">Transcription</keyword>
<dbReference type="EMBL" id="QSHO01000002">
    <property type="protein sequence ID" value="RHC19699.1"/>
    <property type="molecule type" value="Genomic_DNA"/>
</dbReference>
<dbReference type="EMBL" id="WGGT01000011">
    <property type="protein sequence ID" value="MVQ46063.1"/>
    <property type="molecule type" value="Genomic_DNA"/>
</dbReference>
<dbReference type="Proteomes" id="UP000095350">
    <property type="component" value="Unassembled WGS sequence"/>
</dbReference>
<dbReference type="SMART" id="SM00354">
    <property type="entry name" value="HTH_LACI"/>
    <property type="match status" value="1"/>
</dbReference>
<dbReference type="Proteomes" id="UP000478483">
    <property type="component" value="Unassembled WGS sequence"/>
</dbReference>
<dbReference type="AlphaFoldDB" id="A0A173U6Y0"/>
<dbReference type="Gene3D" id="1.10.260.40">
    <property type="entry name" value="lambda repressor-like DNA-binding domains"/>
    <property type="match status" value="1"/>
</dbReference>
<dbReference type="GeneID" id="61432534"/>
<dbReference type="InterPro" id="IPR010982">
    <property type="entry name" value="Lambda_DNA-bd_dom_sf"/>
</dbReference>
<dbReference type="Proteomes" id="UP000479531">
    <property type="component" value="Unassembled WGS sequence"/>
</dbReference>
<evidence type="ECO:0000256" key="3">
    <source>
        <dbReference type="ARBA" id="ARBA00023163"/>
    </source>
</evidence>
<keyword evidence="1" id="KW-0805">Transcription regulation</keyword>
<reference evidence="13 14" key="2">
    <citation type="submission" date="2018-08" db="EMBL/GenBank/DDBJ databases">
        <title>A genome reference for cultivated species of the human gut microbiota.</title>
        <authorList>
            <person name="Zou Y."/>
            <person name="Xue W."/>
            <person name="Luo G."/>
        </authorList>
    </citation>
    <scope>NUCLEOTIDE SEQUENCE [LARGE SCALE GENOMIC DNA]</scope>
    <source>
        <strain evidence="11 14">AF31-21AC</strain>
        <strain evidence="10 15">AM22-21LB</strain>
        <strain evidence="9 13">AM37-1AC</strain>
        <strain evidence="8 16">AM43-11</strain>
    </source>
</reference>
<dbReference type="PROSITE" id="PS50932">
    <property type="entry name" value="HTH_LACI_2"/>
    <property type="match status" value="1"/>
</dbReference>
<reference evidence="7 18" key="4">
    <citation type="submission" date="2019-10" db="EMBL/GenBank/DDBJ databases">
        <title>Roseburia spp. ameliorate alcoholic fatty liver via restoration of gut barrier function.</title>
        <authorList>
            <person name="Seo B."/>
            <person name="Ko G."/>
        </authorList>
    </citation>
    <scope>NUCLEOTIDE SEQUENCE [LARGE SCALE GENOMIC DNA]</scope>
    <source>
        <strain evidence="7 18">SNUG30017</strain>
    </source>
</reference>
<evidence type="ECO:0000313" key="10">
    <source>
        <dbReference type="EMBL" id="RHG25718.1"/>
    </source>
</evidence>
<proteinExistence type="predicted"/>
<dbReference type="OrthoDB" id="569491at2"/>
<organism evidence="5 12">
    <name type="scientific">Roseburia intestinalis</name>
    <dbReference type="NCBI Taxonomy" id="166486"/>
    <lineage>
        <taxon>Bacteria</taxon>
        <taxon>Bacillati</taxon>
        <taxon>Bacillota</taxon>
        <taxon>Clostridia</taxon>
        <taxon>Lachnospirales</taxon>
        <taxon>Lachnospiraceae</taxon>
        <taxon>Roseburia</taxon>
    </lineage>
</organism>
<accession>A0A173U6Y0</accession>
<dbReference type="SUPFAM" id="SSF47413">
    <property type="entry name" value="lambda repressor-like DNA-binding domains"/>
    <property type="match status" value="1"/>
</dbReference>
<dbReference type="Proteomes" id="UP000283513">
    <property type="component" value="Unassembled WGS sequence"/>
</dbReference>
<evidence type="ECO:0000256" key="2">
    <source>
        <dbReference type="ARBA" id="ARBA00023125"/>
    </source>
</evidence>
<feature type="domain" description="HTH lacI-type" evidence="4">
    <location>
        <begin position="2"/>
        <end position="56"/>
    </location>
</feature>
<evidence type="ECO:0000313" key="16">
    <source>
        <dbReference type="Proteomes" id="UP000284465"/>
    </source>
</evidence>
<dbReference type="EMBL" id="QRID01000022">
    <property type="protein sequence ID" value="RHG25718.1"/>
    <property type="molecule type" value="Genomic_DNA"/>
</dbReference>
<reference evidence="6 17" key="3">
    <citation type="journal article" date="2019" name="Nat. Med.">
        <title>A library of human gut bacterial isolates paired with longitudinal multiomics data enables mechanistic microbiome research.</title>
        <authorList>
            <person name="Poyet M."/>
            <person name="Groussin M."/>
            <person name="Gibbons S.M."/>
            <person name="Avila-Pacheco J."/>
            <person name="Jiang X."/>
            <person name="Kearney S.M."/>
            <person name="Perrotta A.R."/>
            <person name="Berdy B."/>
            <person name="Zhao S."/>
            <person name="Lieberman T.D."/>
            <person name="Swanson P.K."/>
            <person name="Smith M."/>
            <person name="Roesemann S."/>
            <person name="Alexander J.E."/>
            <person name="Rich S.A."/>
            <person name="Livny J."/>
            <person name="Vlamakis H."/>
            <person name="Clish C."/>
            <person name="Bullock K."/>
            <person name="Deik A."/>
            <person name="Scott J."/>
            <person name="Pierce K.A."/>
            <person name="Xavier R.J."/>
            <person name="Alm E.J."/>
        </authorList>
    </citation>
    <scope>NUCLEOTIDE SEQUENCE [LARGE SCALE GENOMIC DNA]</scope>
    <source>
        <strain evidence="6 17">BIOML-A1</strain>
    </source>
</reference>
<evidence type="ECO:0000313" key="11">
    <source>
        <dbReference type="EMBL" id="RHN05189.1"/>
    </source>
</evidence>
<sequence length="339" mass="37589">MATMKEIAELSGVSRGTVDRVLNHRGIVNAETERKVLEIAKLLDYQPNKAGIALAAQKKKLKIGVLLFGAENPFFDEVMDGLRQKLEELSIYGCTVIERRISFDLQSQLQTIDELLKEEIHGLILSPYNDPAIQEKIDLLWENGIPCITINTDMPDSKRIAYVGSDYHKCGQTAAGLLHLFSGDYASVGIVTGSHNVLCHEERISGFTSHLHTKHPNIRIVDVVENGDDDYKSYEVVSDLLDRHPDLSALYFTAAGVYGGCRAVLNASLQRPLKIITFDAVLSTCEMIRNGVISATICQQPDEQGARSLSLLVDYLLTGKLPENRCIYMDLSIKIAENL</sequence>
<protein>
    <submittedName>
        <fullName evidence="5">D-allose-binding periplasmic protein</fullName>
    </submittedName>
    <submittedName>
        <fullName evidence="8">LacI family DNA-binding transcriptional regulator</fullName>
    </submittedName>
    <submittedName>
        <fullName evidence="6">Substrate-binding domain-containing protein</fullName>
    </submittedName>
</protein>
<evidence type="ECO:0000313" key="17">
    <source>
        <dbReference type="Proteomes" id="UP000478483"/>
    </source>
</evidence>
<dbReference type="Proteomes" id="UP000283586">
    <property type="component" value="Unassembled WGS sequence"/>
</dbReference>
<dbReference type="EMBL" id="QSFP01000009">
    <property type="protein sequence ID" value="RHA67210.1"/>
    <property type="molecule type" value="Genomic_DNA"/>
</dbReference>
<dbReference type="PANTHER" id="PTHR30146:SF152">
    <property type="entry name" value="TRANSCRIPTIONAL REGULATORY PROTEIN"/>
    <property type="match status" value="1"/>
</dbReference>
<evidence type="ECO:0000313" key="6">
    <source>
        <dbReference type="EMBL" id="MTR86308.1"/>
    </source>
</evidence>
<dbReference type="PROSITE" id="PS00356">
    <property type="entry name" value="HTH_LACI_1"/>
    <property type="match status" value="1"/>
</dbReference>
<dbReference type="GO" id="GO:0003700">
    <property type="term" value="F:DNA-binding transcription factor activity"/>
    <property type="evidence" value="ECO:0007669"/>
    <property type="project" value="TreeGrafter"/>
</dbReference>
<dbReference type="GO" id="GO:0000976">
    <property type="term" value="F:transcription cis-regulatory region binding"/>
    <property type="evidence" value="ECO:0007669"/>
    <property type="project" value="TreeGrafter"/>
</dbReference>
<evidence type="ECO:0000256" key="1">
    <source>
        <dbReference type="ARBA" id="ARBA00023015"/>
    </source>
</evidence>
<dbReference type="PaxDb" id="166486-ERS852572_01914"/>
<dbReference type="InterPro" id="IPR025997">
    <property type="entry name" value="SBP_2_dom"/>
</dbReference>
<evidence type="ECO:0000259" key="4">
    <source>
        <dbReference type="PROSITE" id="PS50932"/>
    </source>
</evidence>
<keyword evidence="2 8" id="KW-0238">DNA-binding</keyword>
<dbReference type="InterPro" id="IPR000843">
    <property type="entry name" value="HTH_LacI"/>
</dbReference>
<dbReference type="Pfam" id="PF00356">
    <property type="entry name" value="LacI"/>
    <property type="match status" value="1"/>
</dbReference>
<reference evidence="5 12" key="1">
    <citation type="submission" date="2015-09" db="EMBL/GenBank/DDBJ databases">
        <authorList>
            <consortium name="Pathogen Informatics"/>
        </authorList>
    </citation>
    <scope>NUCLEOTIDE SEQUENCE [LARGE SCALE GENOMIC DNA]</scope>
    <source>
        <strain evidence="5 12">2789STDY5834960</strain>
    </source>
</reference>
<evidence type="ECO:0000313" key="18">
    <source>
        <dbReference type="Proteomes" id="UP000479531"/>
    </source>
</evidence>
<dbReference type="Gene3D" id="3.40.50.2300">
    <property type="match status" value="2"/>
</dbReference>
<dbReference type="EMBL" id="CYXZ01000013">
    <property type="protein sequence ID" value="CUN10220.1"/>
    <property type="molecule type" value="Genomic_DNA"/>
</dbReference>
<name>A0A173U6Y0_9FIRM</name>
<dbReference type="Proteomes" id="UP000284465">
    <property type="component" value="Unassembled WGS sequence"/>
</dbReference>
<evidence type="ECO:0000313" key="5">
    <source>
        <dbReference type="EMBL" id="CUN10220.1"/>
    </source>
</evidence>
<evidence type="ECO:0000313" key="7">
    <source>
        <dbReference type="EMBL" id="MVQ46063.1"/>
    </source>
</evidence>
<dbReference type="Proteomes" id="UP000284051">
    <property type="component" value="Unassembled WGS sequence"/>
</dbReference>
<evidence type="ECO:0000313" key="9">
    <source>
        <dbReference type="EMBL" id="RHC19699.1"/>
    </source>
</evidence>
<dbReference type="SUPFAM" id="SSF53822">
    <property type="entry name" value="Periplasmic binding protein-like I"/>
    <property type="match status" value="1"/>
</dbReference>
<evidence type="ECO:0000313" key="13">
    <source>
        <dbReference type="Proteomes" id="UP000283513"/>
    </source>
</evidence>